<dbReference type="InterPro" id="IPR050523">
    <property type="entry name" value="AKR_Detox_Biosynth"/>
</dbReference>
<dbReference type="GO" id="GO:0005829">
    <property type="term" value="C:cytosol"/>
    <property type="evidence" value="ECO:0007669"/>
    <property type="project" value="TreeGrafter"/>
</dbReference>
<accession>A0A510Y4V1</accession>
<organism evidence="3 4">
    <name type="scientific">Marinococcus halophilus</name>
    <dbReference type="NCBI Taxonomy" id="1371"/>
    <lineage>
        <taxon>Bacteria</taxon>
        <taxon>Bacillati</taxon>
        <taxon>Bacillota</taxon>
        <taxon>Bacilli</taxon>
        <taxon>Bacillales</taxon>
        <taxon>Bacillaceae</taxon>
        <taxon>Marinococcus</taxon>
    </lineage>
</organism>
<reference evidence="3 4" key="1">
    <citation type="submission" date="2019-07" db="EMBL/GenBank/DDBJ databases">
        <title>Whole genome shotgun sequence of Marinococcus halophilus NBRC 102359.</title>
        <authorList>
            <person name="Hosoyama A."/>
            <person name="Uohara A."/>
            <person name="Ohji S."/>
            <person name="Ichikawa N."/>
        </authorList>
    </citation>
    <scope>NUCLEOTIDE SEQUENCE [LARGE SCALE GENOMIC DNA]</scope>
    <source>
        <strain evidence="3 4">NBRC 102359</strain>
    </source>
</reference>
<evidence type="ECO:0000313" key="3">
    <source>
        <dbReference type="EMBL" id="GEK58389.1"/>
    </source>
</evidence>
<proteinExistence type="predicted"/>
<dbReference type="InterPro" id="IPR036812">
    <property type="entry name" value="NAD(P)_OxRdtase_dom_sf"/>
</dbReference>
<dbReference type="InterPro" id="IPR018170">
    <property type="entry name" value="Aldo/ket_reductase_CS"/>
</dbReference>
<keyword evidence="1" id="KW-0560">Oxidoreductase</keyword>
<evidence type="ECO:0000313" key="4">
    <source>
        <dbReference type="Proteomes" id="UP000321051"/>
    </source>
</evidence>
<dbReference type="PANTHER" id="PTHR43364:SF4">
    <property type="entry name" value="NAD(P)-LINKED OXIDOREDUCTASE SUPERFAMILY PROTEIN"/>
    <property type="match status" value="1"/>
</dbReference>
<sequence length="334" mass="38287">MERILLGETDIEVSRVGLGTWAMGGVLWQNEPDEQAAVKTIRQALDIGITTIDTAPDYGLGNSETFIGKALNQAGTPREQVQLFGKPGVNWNEDKELFRDMRPDKVETEIDNTLRRLNTDYLDLYQIHWPDHETGMEDMGNVMNKLYEKGKIRAIGVSNFTPDEMEELRQYVPLHVTQNQYNMFQRELKPWFEYAERNHIAGITWGTFAHSLLTGKVDAQSTFTDEDIRASLPLYQSNSRNYYLAAVRELQEFAHERNKTIAQLAARWTLENSGISMCLWGARTPEQIKEAEGVDGWILDQEEMEHIEDILAKHVPSLQNNQLNIYAPPERSDV</sequence>
<dbReference type="Proteomes" id="UP000321051">
    <property type="component" value="Unassembled WGS sequence"/>
</dbReference>
<keyword evidence="4" id="KW-1185">Reference proteome</keyword>
<dbReference type="InterPro" id="IPR020471">
    <property type="entry name" value="AKR"/>
</dbReference>
<dbReference type="OrthoDB" id="9773828at2"/>
<dbReference type="PANTHER" id="PTHR43364">
    <property type="entry name" value="NADH-SPECIFIC METHYLGLYOXAL REDUCTASE-RELATED"/>
    <property type="match status" value="1"/>
</dbReference>
<dbReference type="STRING" id="1371.GCA_900166605_01557"/>
<dbReference type="Gene3D" id="3.20.20.100">
    <property type="entry name" value="NADP-dependent oxidoreductase domain"/>
    <property type="match status" value="1"/>
</dbReference>
<dbReference type="GO" id="GO:0016491">
    <property type="term" value="F:oxidoreductase activity"/>
    <property type="evidence" value="ECO:0007669"/>
    <property type="project" value="UniProtKB-KW"/>
</dbReference>
<dbReference type="InterPro" id="IPR023210">
    <property type="entry name" value="NADP_OxRdtase_dom"/>
</dbReference>
<feature type="domain" description="NADP-dependent oxidoreductase" evidence="2">
    <location>
        <begin position="16"/>
        <end position="311"/>
    </location>
</feature>
<dbReference type="EMBL" id="BJUN01000006">
    <property type="protein sequence ID" value="GEK58389.1"/>
    <property type="molecule type" value="Genomic_DNA"/>
</dbReference>
<evidence type="ECO:0000256" key="1">
    <source>
        <dbReference type="ARBA" id="ARBA00023002"/>
    </source>
</evidence>
<name>A0A510Y4V1_MARHA</name>
<protein>
    <submittedName>
        <fullName evidence="3">General stress protein 69</fullName>
    </submittedName>
</protein>
<dbReference type="CDD" id="cd19084">
    <property type="entry name" value="AKR_AKR11B1-like"/>
    <property type="match status" value="1"/>
</dbReference>
<dbReference type="SUPFAM" id="SSF51430">
    <property type="entry name" value="NAD(P)-linked oxidoreductase"/>
    <property type="match status" value="1"/>
</dbReference>
<evidence type="ECO:0000259" key="2">
    <source>
        <dbReference type="Pfam" id="PF00248"/>
    </source>
</evidence>
<comment type="caution">
    <text evidence="3">The sequence shown here is derived from an EMBL/GenBank/DDBJ whole genome shotgun (WGS) entry which is preliminary data.</text>
</comment>
<dbReference type="Pfam" id="PF00248">
    <property type="entry name" value="Aldo_ket_red"/>
    <property type="match status" value="1"/>
</dbReference>
<dbReference type="PRINTS" id="PR00069">
    <property type="entry name" value="ALDKETRDTASE"/>
</dbReference>
<dbReference type="RefSeq" id="WP_079475378.1">
    <property type="nucleotide sequence ID" value="NZ_BJUN01000006.1"/>
</dbReference>
<gene>
    <name evidence="3" type="primary">yhdN</name>
    <name evidence="3" type="ORF">MHA01_12940</name>
</gene>
<dbReference type="AlphaFoldDB" id="A0A510Y4V1"/>
<dbReference type="PROSITE" id="PS00062">
    <property type="entry name" value="ALDOKETO_REDUCTASE_2"/>
    <property type="match status" value="1"/>
</dbReference>